<sequence>MPNSEPRRGRTFRATCPEGSVEWFARAPHLVGTPDLVAKVGAVLASRGSILLTPTGPSVPAVETSAAGVFAALLSLGLDFTFSGSVPSVAPVPVGAVA</sequence>
<dbReference type="EMBL" id="SOHK01000015">
    <property type="protein sequence ID" value="TFD65406.1"/>
    <property type="molecule type" value="Genomic_DNA"/>
</dbReference>
<name>A0A4R9ALZ2_9MICO</name>
<accession>A0A4R9ALZ2</accession>
<dbReference type="AlphaFoldDB" id="A0A4R9ALZ2"/>
<gene>
    <name evidence="1" type="ORF">E3T47_11375</name>
</gene>
<comment type="caution">
    <text evidence="1">The sequence shown here is derived from an EMBL/GenBank/DDBJ whole genome shotgun (WGS) entry which is preliminary data.</text>
</comment>
<evidence type="ECO:0000313" key="2">
    <source>
        <dbReference type="Proteomes" id="UP000298154"/>
    </source>
</evidence>
<evidence type="ECO:0000313" key="1">
    <source>
        <dbReference type="EMBL" id="TFD65406.1"/>
    </source>
</evidence>
<dbReference type="RefSeq" id="WP_134556158.1">
    <property type="nucleotide sequence ID" value="NZ_SOHK01000015.1"/>
</dbReference>
<proteinExistence type="predicted"/>
<protein>
    <submittedName>
        <fullName evidence="1">Uncharacterized protein</fullName>
    </submittedName>
</protein>
<reference evidence="1 2" key="1">
    <citation type="submission" date="2019-03" db="EMBL/GenBank/DDBJ databases">
        <title>Genomics of glacier-inhabiting Cryobacterium strains.</title>
        <authorList>
            <person name="Liu Q."/>
            <person name="Xin Y.-H."/>
        </authorList>
    </citation>
    <scope>NUCLEOTIDE SEQUENCE [LARGE SCALE GENOMIC DNA]</scope>
    <source>
        <strain evidence="1 2">Sr36</strain>
    </source>
</reference>
<organism evidence="1 2">
    <name type="scientific">Cryobacterium ruanii</name>
    <dbReference type="NCBI Taxonomy" id="1259197"/>
    <lineage>
        <taxon>Bacteria</taxon>
        <taxon>Bacillati</taxon>
        <taxon>Actinomycetota</taxon>
        <taxon>Actinomycetes</taxon>
        <taxon>Micrococcales</taxon>
        <taxon>Microbacteriaceae</taxon>
        <taxon>Cryobacterium</taxon>
    </lineage>
</organism>
<keyword evidence="2" id="KW-1185">Reference proteome</keyword>
<dbReference type="Proteomes" id="UP000298154">
    <property type="component" value="Unassembled WGS sequence"/>
</dbReference>